<dbReference type="InterPro" id="IPR002502">
    <property type="entry name" value="Amidase_domain"/>
</dbReference>
<evidence type="ECO:0000256" key="1">
    <source>
        <dbReference type="ARBA" id="ARBA00001561"/>
    </source>
</evidence>
<dbReference type="PROSITE" id="PS51781">
    <property type="entry name" value="SH3B"/>
    <property type="match status" value="1"/>
</dbReference>
<keyword evidence="3 6" id="KW-0378">Hydrolase</keyword>
<proteinExistence type="predicted"/>
<dbReference type="InterPro" id="IPR051206">
    <property type="entry name" value="NAMLAA_amidase_2"/>
</dbReference>
<keyword evidence="7" id="KW-1185">Reference proteome</keyword>
<dbReference type="GO" id="GO:0008745">
    <property type="term" value="F:N-acetylmuramoyl-L-alanine amidase activity"/>
    <property type="evidence" value="ECO:0007669"/>
    <property type="project" value="UniProtKB-EC"/>
</dbReference>
<evidence type="ECO:0000256" key="3">
    <source>
        <dbReference type="ARBA" id="ARBA00022801"/>
    </source>
</evidence>
<evidence type="ECO:0000256" key="4">
    <source>
        <dbReference type="ARBA" id="ARBA00023316"/>
    </source>
</evidence>
<evidence type="ECO:0000259" key="5">
    <source>
        <dbReference type="PROSITE" id="PS51781"/>
    </source>
</evidence>
<evidence type="ECO:0000256" key="2">
    <source>
        <dbReference type="ARBA" id="ARBA00011901"/>
    </source>
</evidence>
<dbReference type="EC" id="3.5.1.28" evidence="2"/>
<dbReference type="EMBL" id="JAUCBP010000002">
    <property type="protein sequence ID" value="MDM7859466.1"/>
    <property type="molecule type" value="Genomic_DNA"/>
</dbReference>
<dbReference type="Gene3D" id="3.40.80.10">
    <property type="entry name" value="Peptidoglycan recognition protein-like"/>
    <property type="match status" value="1"/>
</dbReference>
<dbReference type="CDD" id="cd06583">
    <property type="entry name" value="PGRP"/>
    <property type="match status" value="1"/>
</dbReference>
<name>A0ABT7STE5_9ALTE</name>
<organism evidence="6 7">
    <name type="scientific">Alteromonas arenosi</name>
    <dbReference type="NCBI Taxonomy" id="3055817"/>
    <lineage>
        <taxon>Bacteria</taxon>
        <taxon>Pseudomonadati</taxon>
        <taxon>Pseudomonadota</taxon>
        <taxon>Gammaproteobacteria</taxon>
        <taxon>Alteromonadales</taxon>
        <taxon>Alteromonadaceae</taxon>
        <taxon>Alteromonas/Salinimonas group</taxon>
        <taxon>Alteromonas</taxon>
    </lineage>
</organism>
<gene>
    <name evidence="6" type="ORF">QTP81_02460</name>
</gene>
<dbReference type="PANTHER" id="PTHR30417:SF1">
    <property type="entry name" value="N-ACETYLMURAMOYL-L-ALANINE AMIDASE AMID"/>
    <property type="match status" value="1"/>
</dbReference>
<comment type="caution">
    <text evidence="6">The sequence shown here is derived from an EMBL/GenBank/DDBJ whole genome shotgun (WGS) entry which is preliminary data.</text>
</comment>
<sequence>MQPIYVIDNHQLHGVNVTQTPSPNHGQNFASGLPDTIVMHYTAGSSVNSSVSTMCNPANKVSAHLVIGRKGQVVQLVDFNTIAWHAGRSSWQGRTGLNKYSIGIELDNAGPLTQNDDGLFLSWFNKAYTGEEVFKGKHRNQSQSGYWHAYTEAQILVAFDVCRLLCETYGIKTIVGHEEIAPGRKSDPGPAFPLDKLRNNLLESRDQEGSAVDVLSVENTGIVTVPKLNIRSGPGANFKPVAPPLTGGATVQVKERYQGWAKVDYVVSGWVSEKYIK</sequence>
<keyword evidence="4" id="KW-0961">Cell wall biogenesis/degradation</keyword>
<dbReference type="Gene3D" id="2.30.30.40">
    <property type="entry name" value="SH3 Domains"/>
    <property type="match status" value="1"/>
</dbReference>
<dbReference type="InterPro" id="IPR036505">
    <property type="entry name" value="Amidase/PGRP_sf"/>
</dbReference>
<dbReference type="SUPFAM" id="SSF55846">
    <property type="entry name" value="N-acetylmuramoyl-L-alanine amidase-like"/>
    <property type="match status" value="1"/>
</dbReference>
<accession>A0ABT7STE5</accession>
<dbReference type="PANTHER" id="PTHR30417">
    <property type="entry name" value="N-ACETYLMURAMOYL-L-ALANINE AMIDASE AMID"/>
    <property type="match status" value="1"/>
</dbReference>
<dbReference type="RefSeq" id="WP_289363482.1">
    <property type="nucleotide sequence ID" value="NZ_JAUCBP010000002.1"/>
</dbReference>
<feature type="domain" description="SH3b" evidence="5">
    <location>
        <begin position="218"/>
        <end position="277"/>
    </location>
</feature>
<comment type="catalytic activity">
    <reaction evidence="1">
        <text>Hydrolyzes the link between N-acetylmuramoyl residues and L-amino acid residues in certain cell-wall glycopeptides.</text>
        <dbReference type="EC" id="3.5.1.28"/>
    </reaction>
</comment>
<dbReference type="InterPro" id="IPR003646">
    <property type="entry name" value="SH3-like_bac-type"/>
</dbReference>
<evidence type="ECO:0000313" key="7">
    <source>
        <dbReference type="Proteomes" id="UP001234343"/>
    </source>
</evidence>
<dbReference type="SMART" id="SM00644">
    <property type="entry name" value="Ami_2"/>
    <property type="match status" value="1"/>
</dbReference>
<evidence type="ECO:0000313" key="6">
    <source>
        <dbReference type="EMBL" id="MDM7859466.1"/>
    </source>
</evidence>
<dbReference type="Pfam" id="PF01510">
    <property type="entry name" value="Amidase_2"/>
    <property type="match status" value="1"/>
</dbReference>
<dbReference type="Pfam" id="PF08239">
    <property type="entry name" value="SH3_3"/>
    <property type="match status" value="1"/>
</dbReference>
<protein>
    <recommendedName>
        <fullName evidence="2">N-acetylmuramoyl-L-alanine amidase</fullName>
        <ecNumber evidence="2">3.5.1.28</ecNumber>
    </recommendedName>
</protein>
<reference evidence="6 7" key="1">
    <citation type="submission" date="2023-06" db="EMBL/GenBank/DDBJ databases">
        <title>Alteromonas sp. ASW11-36 isolated from intertidal sand.</title>
        <authorList>
            <person name="Li Y."/>
        </authorList>
    </citation>
    <scope>NUCLEOTIDE SEQUENCE [LARGE SCALE GENOMIC DNA]</scope>
    <source>
        <strain evidence="6 7">ASW11-36</strain>
    </source>
</reference>
<dbReference type="Proteomes" id="UP001234343">
    <property type="component" value="Unassembled WGS sequence"/>
</dbReference>